<evidence type="ECO:0000313" key="1">
    <source>
        <dbReference type="EMBL" id="BBY48156.1"/>
    </source>
</evidence>
<organism evidence="1 2">
    <name type="scientific">Mycolicibacterium arabiense</name>
    <dbReference type="NCBI Taxonomy" id="1286181"/>
    <lineage>
        <taxon>Bacteria</taxon>
        <taxon>Bacillati</taxon>
        <taxon>Actinomycetota</taxon>
        <taxon>Actinomycetes</taxon>
        <taxon>Mycobacteriales</taxon>
        <taxon>Mycobacteriaceae</taxon>
        <taxon>Mycolicibacterium</taxon>
    </lineage>
</organism>
<evidence type="ECO:0008006" key="3">
    <source>
        <dbReference type="Google" id="ProtNLM"/>
    </source>
</evidence>
<proteinExistence type="predicted"/>
<dbReference type="EMBL" id="AP022593">
    <property type="protein sequence ID" value="BBY48156.1"/>
    <property type="molecule type" value="Genomic_DNA"/>
</dbReference>
<accession>A0A7I7RVU8</accession>
<geneLocation type="plasmid" evidence="2">
    <name>pjcm18538 dna</name>
</geneLocation>
<dbReference type="KEGG" id="marz:MARA_16240"/>
<dbReference type="GO" id="GO:0020037">
    <property type="term" value="F:heme binding"/>
    <property type="evidence" value="ECO:0007669"/>
    <property type="project" value="InterPro"/>
</dbReference>
<dbReference type="Pfam" id="PF13830">
    <property type="entry name" value="DUF4192"/>
    <property type="match status" value="1"/>
</dbReference>
<dbReference type="Proteomes" id="UP000467428">
    <property type="component" value="Chromosome"/>
</dbReference>
<dbReference type="PROSITE" id="PS51009">
    <property type="entry name" value="CYTCII"/>
    <property type="match status" value="1"/>
</dbReference>
<reference evidence="1 2" key="1">
    <citation type="journal article" date="2019" name="Emerg. Microbes Infect.">
        <title>Comprehensive subspecies identification of 175 nontuberculous mycobacteria species based on 7547 genomic profiles.</title>
        <authorList>
            <person name="Matsumoto Y."/>
            <person name="Kinjo T."/>
            <person name="Motooka D."/>
            <person name="Nabeya D."/>
            <person name="Jung N."/>
            <person name="Uechi K."/>
            <person name="Horii T."/>
            <person name="Iida T."/>
            <person name="Fujita J."/>
            <person name="Nakamura S."/>
        </authorList>
    </citation>
    <scope>NUCLEOTIDE SEQUENCE [LARGE SCALE GENOMIC DNA]</scope>
    <source>
        <strain evidence="1 2">JCM 18538</strain>
    </source>
</reference>
<dbReference type="GO" id="GO:0005506">
    <property type="term" value="F:iron ion binding"/>
    <property type="evidence" value="ECO:0007669"/>
    <property type="project" value="InterPro"/>
</dbReference>
<dbReference type="AlphaFoldDB" id="A0A7I7RVU8"/>
<evidence type="ECO:0000313" key="2">
    <source>
        <dbReference type="Proteomes" id="UP000467428"/>
    </source>
</evidence>
<dbReference type="GO" id="GO:0009055">
    <property type="term" value="F:electron transfer activity"/>
    <property type="evidence" value="ECO:0007669"/>
    <property type="project" value="InterPro"/>
</dbReference>
<dbReference type="InterPro" id="IPR002321">
    <property type="entry name" value="Cyt_c_II"/>
</dbReference>
<sequence>MTTSPDSDFHLNRPGALIAALPAVLGFVPEQSLVLVTLDRGELGCVMRVDLDTALDDHLAHLAEVAARGAPEAAIAVIVDELGAGCRMCNDDHRFLAEVLTDALDGQGIELRDVHVVERIAAGARWHCADGCGRGGSVEDPSSSPVAAAAVLDGRRLYQRRSELQDVIAISDADHTAALEAAIVEAMAARAKRPRDDAATRADVEAAMVAASAAARGERPSDADAARLACALRNPHVRDVLYALAVGSKAAQGESLWSTLARSLPSPWRADALVLLAFSAYARGDGPLAGISLDAAIDCDPTHEMARMLDEALQRGMRPEQIRELGLSGFRVAARIGVSLPPRQPFDRRAG</sequence>
<dbReference type="InterPro" id="IPR025447">
    <property type="entry name" value="DUF4192"/>
</dbReference>
<name>A0A7I7RVU8_9MYCO</name>
<dbReference type="RefSeq" id="WP_163917990.1">
    <property type="nucleotide sequence ID" value="NZ_AP022593.1"/>
</dbReference>
<gene>
    <name evidence="1" type="ORF">MARA_16240</name>
</gene>
<keyword evidence="2" id="KW-1185">Reference proteome</keyword>
<protein>
    <recommendedName>
        <fullName evidence="3">DUF4192 domain-containing protein</fullName>
    </recommendedName>
</protein>